<gene>
    <name evidence="1" type="ORF">QE152_g39804</name>
</gene>
<proteinExistence type="predicted"/>
<dbReference type="EMBL" id="JASPKY010000990">
    <property type="protein sequence ID" value="KAK9679684.1"/>
    <property type="molecule type" value="Genomic_DNA"/>
</dbReference>
<comment type="caution">
    <text evidence="1">The sequence shown here is derived from an EMBL/GenBank/DDBJ whole genome shotgun (WGS) entry which is preliminary data.</text>
</comment>
<name>A0AAW1HST4_POPJA</name>
<accession>A0AAW1HST4</accession>
<keyword evidence="2" id="KW-1185">Reference proteome</keyword>
<reference evidence="1 2" key="1">
    <citation type="journal article" date="2024" name="BMC Genomics">
        <title>De novo assembly and annotation of Popillia japonica's genome with initial clues to its potential as an invasive pest.</title>
        <authorList>
            <person name="Cucini C."/>
            <person name="Boschi S."/>
            <person name="Funari R."/>
            <person name="Cardaioli E."/>
            <person name="Iannotti N."/>
            <person name="Marturano G."/>
            <person name="Paoli F."/>
            <person name="Bruttini M."/>
            <person name="Carapelli A."/>
            <person name="Frati F."/>
            <person name="Nardi F."/>
        </authorList>
    </citation>
    <scope>NUCLEOTIDE SEQUENCE [LARGE SCALE GENOMIC DNA]</scope>
    <source>
        <strain evidence="1">DMR45628</strain>
    </source>
</reference>
<dbReference type="Proteomes" id="UP001458880">
    <property type="component" value="Unassembled WGS sequence"/>
</dbReference>
<evidence type="ECO:0000313" key="2">
    <source>
        <dbReference type="Proteomes" id="UP001458880"/>
    </source>
</evidence>
<sequence>MIDYTLKNYYYFENLKSATVVDMNAYIDEHWREFGAQVKPATDVYIQELLYLPFSVIAAKVPLEKFFLP</sequence>
<dbReference type="AlphaFoldDB" id="A0AAW1HST4"/>
<evidence type="ECO:0000313" key="1">
    <source>
        <dbReference type="EMBL" id="KAK9679684.1"/>
    </source>
</evidence>
<organism evidence="1 2">
    <name type="scientific">Popillia japonica</name>
    <name type="common">Japanese beetle</name>
    <dbReference type="NCBI Taxonomy" id="7064"/>
    <lineage>
        <taxon>Eukaryota</taxon>
        <taxon>Metazoa</taxon>
        <taxon>Ecdysozoa</taxon>
        <taxon>Arthropoda</taxon>
        <taxon>Hexapoda</taxon>
        <taxon>Insecta</taxon>
        <taxon>Pterygota</taxon>
        <taxon>Neoptera</taxon>
        <taxon>Endopterygota</taxon>
        <taxon>Coleoptera</taxon>
        <taxon>Polyphaga</taxon>
        <taxon>Scarabaeiformia</taxon>
        <taxon>Scarabaeidae</taxon>
        <taxon>Rutelinae</taxon>
        <taxon>Popillia</taxon>
    </lineage>
</organism>
<protein>
    <submittedName>
        <fullName evidence="1">Uncharacterized protein</fullName>
    </submittedName>
</protein>